<accession>A0ABQ8THC2</accession>
<protein>
    <recommendedName>
        <fullName evidence="4">Transmembrane inner ear expressed protein</fullName>
    </recommendedName>
</protein>
<evidence type="ECO:0000256" key="1">
    <source>
        <dbReference type="SAM" id="Phobius"/>
    </source>
</evidence>
<name>A0ABQ8THC2_PERAM</name>
<evidence type="ECO:0008006" key="4">
    <source>
        <dbReference type="Google" id="ProtNLM"/>
    </source>
</evidence>
<dbReference type="Pfam" id="PF16038">
    <property type="entry name" value="TMIE"/>
    <property type="match status" value="1"/>
</dbReference>
<reference evidence="2 3" key="1">
    <citation type="journal article" date="2022" name="Allergy">
        <title>Genome assembly and annotation of Periplaneta americana reveal a comprehensive cockroach allergen profile.</title>
        <authorList>
            <person name="Wang L."/>
            <person name="Xiong Q."/>
            <person name="Saelim N."/>
            <person name="Wang L."/>
            <person name="Nong W."/>
            <person name="Wan A.T."/>
            <person name="Shi M."/>
            <person name="Liu X."/>
            <person name="Cao Q."/>
            <person name="Hui J.H.L."/>
            <person name="Sookrung N."/>
            <person name="Leung T.F."/>
            <person name="Tungtrongchitr A."/>
            <person name="Tsui S.K.W."/>
        </authorList>
    </citation>
    <scope>NUCLEOTIDE SEQUENCE [LARGE SCALE GENOMIC DNA]</scope>
    <source>
        <strain evidence="2">PWHHKU_190912</strain>
    </source>
</reference>
<evidence type="ECO:0000313" key="3">
    <source>
        <dbReference type="Proteomes" id="UP001148838"/>
    </source>
</evidence>
<comment type="caution">
    <text evidence="2">The sequence shown here is derived from an EMBL/GenBank/DDBJ whole genome shotgun (WGS) entry which is preliminary data.</text>
</comment>
<gene>
    <name evidence="2" type="ORF">ANN_12357</name>
</gene>
<keyword evidence="1" id="KW-0812">Transmembrane</keyword>
<dbReference type="Proteomes" id="UP001148838">
    <property type="component" value="Unassembled WGS sequence"/>
</dbReference>
<dbReference type="PANTHER" id="PTHR28635:SF1">
    <property type="entry name" value="TRANSMEMBRANE INNER EAR EXPRESSED PROTEIN"/>
    <property type="match status" value="1"/>
</dbReference>
<dbReference type="PANTHER" id="PTHR28635">
    <property type="entry name" value="TRANSMEMBRANE INNER EAR EXPRESSED PROTEIN"/>
    <property type="match status" value="1"/>
</dbReference>
<keyword evidence="3" id="KW-1185">Reference proteome</keyword>
<dbReference type="InterPro" id="IPR032006">
    <property type="entry name" value="TMIE"/>
</dbReference>
<keyword evidence="1" id="KW-1133">Transmembrane helix</keyword>
<proteinExistence type="predicted"/>
<feature type="non-terminal residue" evidence="2">
    <location>
        <position position="1"/>
    </location>
</feature>
<evidence type="ECO:0000313" key="2">
    <source>
        <dbReference type="EMBL" id="KAJ4445673.1"/>
    </source>
</evidence>
<keyword evidence="1" id="KW-0472">Membrane</keyword>
<organism evidence="2 3">
    <name type="scientific">Periplaneta americana</name>
    <name type="common">American cockroach</name>
    <name type="synonym">Blatta americana</name>
    <dbReference type="NCBI Taxonomy" id="6978"/>
    <lineage>
        <taxon>Eukaryota</taxon>
        <taxon>Metazoa</taxon>
        <taxon>Ecdysozoa</taxon>
        <taxon>Arthropoda</taxon>
        <taxon>Hexapoda</taxon>
        <taxon>Insecta</taxon>
        <taxon>Pterygota</taxon>
        <taxon>Neoptera</taxon>
        <taxon>Polyneoptera</taxon>
        <taxon>Dictyoptera</taxon>
        <taxon>Blattodea</taxon>
        <taxon>Blattoidea</taxon>
        <taxon>Blattidae</taxon>
        <taxon>Blattinae</taxon>
        <taxon>Periplaneta</taxon>
    </lineage>
</organism>
<sequence>ETKHRKIRSVSILCNPYSLMTPSKTEMCSQECSNTTTTESEWLEQKVAAGFRVWQIIFLCIASLLALVILLCCCIRFRIPRTKQEIEADYVRKKLTKKFKKQLHVIQNSEMDDMDFKRALDRVRAEIRSDTDSLAHSEALSGATLSSGCCHCPTQGSLQVPKTKSCDVTTRP</sequence>
<dbReference type="EMBL" id="JAJSOF020000009">
    <property type="protein sequence ID" value="KAJ4445673.1"/>
    <property type="molecule type" value="Genomic_DNA"/>
</dbReference>
<feature type="transmembrane region" description="Helical" evidence="1">
    <location>
        <begin position="53"/>
        <end position="75"/>
    </location>
</feature>